<protein>
    <submittedName>
        <fullName evidence="1">Flagella-related protein FlaG</fullName>
    </submittedName>
</protein>
<keyword evidence="1" id="KW-0966">Cell projection</keyword>
<evidence type="ECO:0000313" key="1">
    <source>
        <dbReference type="EMBL" id="AXR81188.1"/>
    </source>
</evidence>
<dbReference type="EMBL" id="CP027033">
    <property type="protein sequence ID" value="AXR81188.1"/>
    <property type="molecule type" value="Genomic_DNA"/>
</dbReference>
<dbReference type="GeneID" id="37641667"/>
<name>A0A346PNU3_9EURY</name>
<keyword evidence="1" id="KW-0969">Cilium</keyword>
<dbReference type="KEGG" id="nag:AArcMg_1172"/>
<dbReference type="AlphaFoldDB" id="A0A346PNU3"/>
<evidence type="ECO:0000313" key="2">
    <source>
        <dbReference type="Proteomes" id="UP000258613"/>
    </source>
</evidence>
<organism evidence="1 2">
    <name type="scientific">Natrarchaeobaculum sulfurireducens</name>
    <dbReference type="NCBI Taxonomy" id="2044521"/>
    <lineage>
        <taxon>Archaea</taxon>
        <taxon>Methanobacteriati</taxon>
        <taxon>Methanobacteriota</taxon>
        <taxon>Stenosarchaea group</taxon>
        <taxon>Halobacteria</taxon>
        <taxon>Halobacteriales</taxon>
        <taxon>Natrialbaceae</taxon>
        <taxon>Natrarchaeobaculum</taxon>
    </lineage>
</organism>
<accession>A0A346PNU3</accession>
<dbReference type="Pfam" id="PF01917">
    <property type="entry name" value="Flagellin_arch-type"/>
    <property type="match status" value="1"/>
</dbReference>
<dbReference type="Proteomes" id="UP000258613">
    <property type="component" value="Chromosome"/>
</dbReference>
<dbReference type="GO" id="GO:0005198">
    <property type="term" value="F:structural molecule activity"/>
    <property type="evidence" value="ECO:0007669"/>
    <property type="project" value="InterPro"/>
</dbReference>
<dbReference type="InterPro" id="IPR002774">
    <property type="entry name" value="Flagellin_arc-type"/>
</dbReference>
<dbReference type="RefSeq" id="WP_117367916.1">
    <property type="nucleotide sequence ID" value="NZ_CP027033.1"/>
</dbReference>
<reference evidence="2" key="1">
    <citation type="submission" date="2018-02" db="EMBL/GenBank/DDBJ databases">
        <title>Phenotypic and genomic properties of facultatively anaerobic sulfur-reducing natronoarchaea from hypersaline soda lakes.</title>
        <authorList>
            <person name="Sorokin D.Y."/>
            <person name="Kublanov I.V."/>
            <person name="Roman P."/>
            <person name="Sinninghe Damste J.S."/>
            <person name="Golyshin P.N."/>
            <person name="Rojo D."/>
            <person name="Ciordia S."/>
            <person name="Mena M.D.C."/>
            <person name="Ferrer M."/>
            <person name="Messina E."/>
            <person name="Smedile F."/>
            <person name="La Spada G."/>
            <person name="La Cono V."/>
            <person name="Yakimov M.M."/>
        </authorList>
    </citation>
    <scope>NUCLEOTIDE SEQUENCE [LARGE SCALE GENOMIC DNA]</scope>
    <source>
        <strain evidence="2">AArc-Mg</strain>
    </source>
</reference>
<dbReference type="GO" id="GO:0097588">
    <property type="term" value="P:archaeal or bacterial-type flagellum-dependent cell motility"/>
    <property type="evidence" value="ECO:0007669"/>
    <property type="project" value="InterPro"/>
</dbReference>
<sequence>MASVSSAHLIFFIASLVVATAVAGTMVVEVGQVGSAIETRSSGVTDDIETEIAIISDANEGDAIVNESGSNSYDTELTLFVKNIGDRSLEAEPSEIDVFVDGSYISHDRFFVERADNSDGSWDPSTVVEVTIPVNDIGDGDISVTIMTRGDEDTIRFYYEESD</sequence>
<dbReference type="OrthoDB" id="183655at2157"/>
<proteinExistence type="predicted"/>
<dbReference type="PANTHER" id="PTHR42200:SF2">
    <property type="entry name" value="ARCHAEAL FLAGELLA-RELATED PROTEIN F"/>
    <property type="match status" value="1"/>
</dbReference>
<keyword evidence="1" id="KW-0282">Flagellum</keyword>
<dbReference type="PANTHER" id="PTHR42200">
    <property type="entry name" value="ARCHAEAL FLAGELLA-RELATED PROTEIN F-RELATED"/>
    <property type="match status" value="1"/>
</dbReference>
<gene>
    <name evidence="1" type="ORF">AArcMg_1172</name>
</gene>
<keyword evidence="2" id="KW-1185">Reference proteome</keyword>